<accession>A0ABD2WQ30</accession>
<dbReference type="Proteomes" id="UP001627154">
    <property type="component" value="Unassembled WGS sequence"/>
</dbReference>
<gene>
    <name evidence="1" type="ORF">TKK_010679</name>
</gene>
<evidence type="ECO:0000313" key="2">
    <source>
        <dbReference type="Proteomes" id="UP001627154"/>
    </source>
</evidence>
<keyword evidence="2" id="KW-1185">Reference proteome</keyword>
<proteinExistence type="predicted"/>
<evidence type="ECO:0000313" key="1">
    <source>
        <dbReference type="EMBL" id="KAL3395050.1"/>
    </source>
</evidence>
<reference evidence="1 2" key="1">
    <citation type="journal article" date="2024" name="bioRxiv">
        <title>A reference genome for Trichogramma kaykai: A tiny desert-dwelling parasitoid wasp with competing sex-ratio distorters.</title>
        <authorList>
            <person name="Culotta J."/>
            <person name="Lindsey A.R."/>
        </authorList>
    </citation>
    <scope>NUCLEOTIDE SEQUENCE [LARGE SCALE GENOMIC DNA]</scope>
    <source>
        <strain evidence="1 2">KSX58</strain>
    </source>
</reference>
<dbReference type="EMBL" id="JBJJXI010000085">
    <property type="protein sequence ID" value="KAL3395050.1"/>
    <property type="molecule type" value="Genomic_DNA"/>
</dbReference>
<dbReference type="AlphaFoldDB" id="A0ABD2WQ30"/>
<comment type="caution">
    <text evidence="1">The sequence shown here is derived from an EMBL/GenBank/DDBJ whole genome shotgun (WGS) entry which is preliminary data.</text>
</comment>
<organism evidence="1 2">
    <name type="scientific">Trichogramma kaykai</name>
    <dbReference type="NCBI Taxonomy" id="54128"/>
    <lineage>
        <taxon>Eukaryota</taxon>
        <taxon>Metazoa</taxon>
        <taxon>Ecdysozoa</taxon>
        <taxon>Arthropoda</taxon>
        <taxon>Hexapoda</taxon>
        <taxon>Insecta</taxon>
        <taxon>Pterygota</taxon>
        <taxon>Neoptera</taxon>
        <taxon>Endopterygota</taxon>
        <taxon>Hymenoptera</taxon>
        <taxon>Apocrita</taxon>
        <taxon>Proctotrupomorpha</taxon>
        <taxon>Chalcidoidea</taxon>
        <taxon>Trichogrammatidae</taxon>
        <taxon>Trichogramma</taxon>
    </lineage>
</organism>
<sequence length="269" mass="30516">MSRRANYIVRVATCGSGTRGWHYRVEAAAAHEGLARFCTSGFGRATDYIYIYKIYTIRYGSRNLRHVFEILDFFNTVLQRGASYSSDNRTTHITRRTTEKVCVVKIAVIKLFQEINKDNVDSNHIVECILQISLIARIFHGYTYMSLNFDKILNSTAIMSEILRSNNKVGQKIITKIVDKALFASTLQSGRSAWQDGFGETKSSGDGQGPLGQLPRRGIKLRERRTGVLSMCVFSYAIVKRSLRVIDLFHIPSRGLTAIMSKKFVLQFH</sequence>
<protein>
    <submittedName>
        <fullName evidence="1">Uncharacterized protein</fullName>
    </submittedName>
</protein>
<name>A0ABD2WQ30_9HYME</name>